<dbReference type="GO" id="GO:0003677">
    <property type="term" value="F:DNA binding"/>
    <property type="evidence" value="ECO:0007669"/>
    <property type="project" value="UniProtKB-KW"/>
</dbReference>
<sequence>MSAESTVPRRTTAQPVRSVRARIVAGPDAGRVAALEDERIGVGTAEGNALRVADRTVSRYHLELRREGARIEVRDLGSTNGTHIGPVLVRHGVVSVAPGTEIALGDTRLVLEDGEYVVQRLAEGDQLGGLRGKSRAMRRLYAEIDALAQSDVSVLLVGESGTGKELVARALHDLGPRAQGPFVTVDATTLVPTLYASELYGHERGAFTGADRRHVGAFERAQGGTLFLDEIGEVPAPLQAGLLGALERRSIRRVGGRDEIAIDVRVVAATHRDLRAAVNAGTFRLDLYYRLAVVALEVPPLRERASDIPLLIEHFLREAGYEGRVDALFPPDVLAALGAHGWPGNVRELRNAVERAIALGMPPESIAPHGSDDVDALFEGRYREARRAVLDDFERRYLARLLERTGGNVRAAAREAELDRTYLTDLLKRHGLKP</sequence>
<keyword evidence="4" id="KW-0238">DNA-binding</keyword>
<keyword evidence="2" id="KW-0067">ATP-binding</keyword>
<dbReference type="InterPro" id="IPR032030">
    <property type="entry name" value="YscD_cytoplasmic_dom"/>
</dbReference>
<organism evidence="8 9">
    <name type="scientific">Sandaracinus amylolyticus</name>
    <dbReference type="NCBI Taxonomy" id="927083"/>
    <lineage>
        <taxon>Bacteria</taxon>
        <taxon>Pseudomonadati</taxon>
        <taxon>Myxococcota</taxon>
        <taxon>Polyangia</taxon>
        <taxon>Polyangiales</taxon>
        <taxon>Sandaracinaceae</taxon>
        <taxon>Sandaracinus</taxon>
    </lineage>
</organism>
<dbReference type="PANTHER" id="PTHR32071">
    <property type="entry name" value="TRANSCRIPTIONAL REGULATORY PROTEIN"/>
    <property type="match status" value="1"/>
</dbReference>
<dbReference type="AlphaFoldDB" id="A0A0F6SGI4"/>
<keyword evidence="1" id="KW-0547">Nucleotide-binding</keyword>
<dbReference type="InterPro" id="IPR003593">
    <property type="entry name" value="AAA+_ATPase"/>
</dbReference>
<dbReference type="PROSITE" id="PS00688">
    <property type="entry name" value="SIGMA54_INTERACT_3"/>
    <property type="match status" value="1"/>
</dbReference>
<dbReference type="Pfam" id="PF00158">
    <property type="entry name" value="Sigma54_activat"/>
    <property type="match status" value="1"/>
</dbReference>
<gene>
    <name evidence="8" type="ORF">DB32_005898</name>
</gene>
<dbReference type="InterPro" id="IPR008984">
    <property type="entry name" value="SMAD_FHA_dom_sf"/>
</dbReference>
<dbReference type="PROSITE" id="PS00675">
    <property type="entry name" value="SIGMA54_INTERACT_1"/>
    <property type="match status" value="1"/>
</dbReference>
<dbReference type="InterPro" id="IPR002078">
    <property type="entry name" value="Sigma_54_int"/>
</dbReference>
<dbReference type="KEGG" id="samy:DB32_005898"/>
<dbReference type="InterPro" id="IPR000253">
    <property type="entry name" value="FHA_dom"/>
</dbReference>
<dbReference type="CDD" id="cd00060">
    <property type="entry name" value="FHA"/>
    <property type="match status" value="1"/>
</dbReference>
<dbReference type="RefSeq" id="WP_053235856.1">
    <property type="nucleotide sequence ID" value="NZ_CP011125.1"/>
</dbReference>
<dbReference type="Gene3D" id="2.60.200.20">
    <property type="match status" value="1"/>
</dbReference>
<dbReference type="Pfam" id="PF16697">
    <property type="entry name" value="Yop-YscD_cpl"/>
    <property type="match status" value="1"/>
</dbReference>
<evidence type="ECO:0000256" key="5">
    <source>
        <dbReference type="ARBA" id="ARBA00023163"/>
    </source>
</evidence>
<dbReference type="InterPro" id="IPR025662">
    <property type="entry name" value="Sigma_54_int_dom_ATP-bd_1"/>
</dbReference>
<dbReference type="InterPro" id="IPR027417">
    <property type="entry name" value="P-loop_NTPase"/>
</dbReference>
<dbReference type="SUPFAM" id="SSF49879">
    <property type="entry name" value="SMAD/FHA domain"/>
    <property type="match status" value="1"/>
</dbReference>
<dbReference type="PROSITE" id="PS50006">
    <property type="entry name" value="FHA_DOMAIN"/>
    <property type="match status" value="1"/>
</dbReference>
<evidence type="ECO:0000256" key="3">
    <source>
        <dbReference type="ARBA" id="ARBA00023015"/>
    </source>
</evidence>
<keyword evidence="3" id="KW-0805">Transcription regulation</keyword>
<dbReference type="SMART" id="SM00240">
    <property type="entry name" value="FHA"/>
    <property type="match status" value="1"/>
</dbReference>
<dbReference type="Proteomes" id="UP000034883">
    <property type="component" value="Chromosome"/>
</dbReference>
<dbReference type="SUPFAM" id="SSF52540">
    <property type="entry name" value="P-loop containing nucleoside triphosphate hydrolases"/>
    <property type="match status" value="1"/>
</dbReference>
<dbReference type="OrthoDB" id="9763792at2"/>
<dbReference type="InterPro" id="IPR025944">
    <property type="entry name" value="Sigma_54_int_dom_CS"/>
</dbReference>
<evidence type="ECO:0000256" key="1">
    <source>
        <dbReference type="ARBA" id="ARBA00022741"/>
    </source>
</evidence>
<evidence type="ECO:0000256" key="4">
    <source>
        <dbReference type="ARBA" id="ARBA00023125"/>
    </source>
</evidence>
<dbReference type="PROSITE" id="PS50045">
    <property type="entry name" value="SIGMA54_INTERACT_4"/>
    <property type="match status" value="1"/>
</dbReference>
<dbReference type="SMART" id="SM00382">
    <property type="entry name" value="AAA"/>
    <property type="match status" value="1"/>
</dbReference>
<dbReference type="SUPFAM" id="SSF46689">
    <property type="entry name" value="Homeodomain-like"/>
    <property type="match status" value="1"/>
</dbReference>
<dbReference type="Gene3D" id="1.10.8.60">
    <property type="match status" value="1"/>
</dbReference>
<dbReference type="Pfam" id="PF25601">
    <property type="entry name" value="AAA_lid_14"/>
    <property type="match status" value="1"/>
</dbReference>
<dbReference type="InterPro" id="IPR058031">
    <property type="entry name" value="AAA_lid_NorR"/>
</dbReference>
<dbReference type="PANTHER" id="PTHR32071:SF116">
    <property type="entry name" value="TRANSCRIPTIONAL REGULATORY PROTEIN GLRR"/>
    <property type="match status" value="1"/>
</dbReference>
<dbReference type="STRING" id="927083.DB32_005898"/>
<keyword evidence="9" id="KW-1185">Reference proteome</keyword>
<dbReference type="GO" id="GO:0005524">
    <property type="term" value="F:ATP binding"/>
    <property type="evidence" value="ECO:0007669"/>
    <property type="project" value="UniProtKB-KW"/>
</dbReference>
<name>A0A0F6SGI4_9BACT</name>
<dbReference type="GO" id="GO:0006355">
    <property type="term" value="P:regulation of DNA-templated transcription"/>
    <property type="evidence" value="ECO:0007669"/>
    <property type="project" value="InterPro"/>
</dbReference>
<evidence type="ECO:0000259" key="6">
    <source>
        <dbReference type="PROSITE" id="PS50006"/>
    </source>
</evidence>
<keyword evidence="5" id="KW-0804">Transcription</keyword>
<dbReference type="InterPro" id="IPR025943">
    <property type="entry name" value="Sigma_54_int_dom_ATP-bd_2"/>
</dbReference>
<protein>
    <submittedName>
        <fullName evidence="8">Response regulator of zinc sigma-54-dependent two-component system</fullName>
    </submittedName>
</protein>
<dbReference type="InterPro" id="IPR009057">
    <property type="entry name" value="Homeodomain-like_sf"/>
</dbReference>
<dbReference type="CDD" id="cd00009">
    <property type="entry name" value="AAA"/>
    <property type="match status" value="1"/>
</dbReference>
<accession>A0A0F6SGI4</accession>
<evidence type="ECO:0000256" key="2">
    <source>
        <dbReference type="ARBA" id="ARBA00022840"/>
    </source>
</evidence>
<dbReference type="FunFam" id="3.40.50.300:FF:000006">
    <property type="entry name" value="DNA-binding transcriptional regulator NtrC"/>
    <property type="match status" value="1"/>
</dbReference>
<feature type="domain" description="Sigma-54 factor interaction" evidence="7">
    <location>
        <begin position="130"/>
        <end position="358"/>
    </location>
</feature>
<dbReference type="PROSITE" id="PS00676">
    <property type="entry name" value="SIGMA54_INTERACT_2"/>
    <property type="match status" value="1"/>
</dbReference>
<dbReference type="Gene3D" id="3.40.50.300">
    <property type="entry name" value="P-loop containing nucleotide triphosphate hydrolases"/>
    <property type="match status" value="1"/>
</dbReference>
<dbReference type="Gene3D" id="1.10.10.60">
    <property type="entry name" value="Homeodomain-like"/>
    <property type="match status" value="1"/>
</dbReference>
<evidence type="ECO:0000313" key="9">
    <source>
        <dbReference type="Proteomes" id="UP000034883"/>
    </source>
</evidence>
<evidence type="ECO:0000313" key="8">
    <source>
        <dbReference type="EMBL" id="AKF08749.1"/>
    </source>
</evidence>
<feature type="domain" description="FHA" evidence="6">
    <location>
        <begin position="38"/>
        <end position="89"/>
    </location>
</feature>
<reference evidence="8 9" key="1">
    <citation type="submission" date="2015-03" db="EMBL/GenBank/DDBJ databases">
        <title>Genome assembly of Sandaracinus amylolyticus DSM 53668.</title>
        <authorList>
            <person name="Sharma G."/>
            <person name="Subramanian S."/>
        </authorList>
    </citation>
    <scope>NUCLEOTIDE SEQUENCE [LARGE SCALE GENOMIC DNA]</scope>
    <source>
        <strain evidence="8 9">DSM 53668</strain>
    </source>
</reference>
<proteinExistence type="predicted"/>
<evidence type="ECO:0000259" key="7">
    <source>
        <dbReference type="PROSITE" id="PS50045"/>
    </source>
</evidence>
<dbReference type="EMBL" id="CP011125">
    <property type="protein sequence ID" value="AKF08749.1"/>
    <property type="molecule type" value="Genomic_DNA"/>
</dbReference>